<dbReference type="AlphaFoldDB" id="A0A8S1IT58"/>
<proteinExistence type="predicted"/>
<name>A0A8S1IT58_9CHLO</name>
<dbReference type="Proteomes" id="UP000708148">
    <property type="component" value="Unassembled WGS sequence"/>
</dbReference>
<gene>
    <name evidence="1" type="ORF">OSTQU699_LOCUS2524</name>
</gene>
<evidence type="ECO:0000313" key="1">
    <source>
        <dbReference type="EMBL" id="CAD7697163.1"/>
    </source>
</evidence>
<keyword evidence="2" id="KW-1185">Reference proteome</keyword>
<dbReference type="EMBL" id="CAJHUC010000616">
    <property type="protein sequence ID" value="CAD7697163.1"/>
    <property type="molecule type" value="Genomic_DNA"/>
</dbReference>
<reference evidence="1" key="1">
    <citation type="submission" date="2020-12" db="EMBL/GenBank/DDBJ databases">
        <authorList>
            <person name="Iha C."/>
        </authorList>
    </citation>
    <scope>NUCLEOTIDE SEQUENCE</scope>
</reference>
<sequence>MFKGALPWYAAPWLTQMLPRSGCGRRLSKCWVLATAPRRADCKWGCDNGIASRKNEALAPIGLRWRSQSSLEVMTNDDLCQPQRMLALPAASPCGRGSLKTGSQLNRVRNTFIFVCMCHGVTNMLFRQ</sequence>
<accession>A0A8S1IT58</accession>
<organism evidence="1 2">
    <name type="scientific">Ostreobium quekettii</name>
    <dbReference type="NCBI Taxonomy" id="121088"/>
    <lineage>
        <taxon>Eukaryota</taxon>
        <taxon>Viridiplantae</taxon>
        <taxon>Chlorophyta</taxon>
        <taxon>core chlorophytes</taxon>
        <taxon>Ulvophyceae</taxon>
        <taxon>TCBD clade</taxon>
        <taxon>Bryopsidales</taxon>
        <taxon>Ostreobineae</taxon>
        <taxon>Ostreobiaceae</taxon>
        <taxon>Ostreobium</taxon>
    </lineage>
</organism>
<evidence type="ECO:0000313" key="2">
    <source>
        <dbReference type="Proteomes" id="UP000708148"/>
    </source>
</evidence>
<comment type="caution">
    <text evidence="1">The sequence shown here is derived from an EMBL/GenBank/DDBJ whole genome shotgun (WGS) entry which is preliminary data.</text>
</comment>
<protein>
    <submittedName>
        <fullName evidence="1">Uncharacterized protein</fullName>
    </submittedName>
</protein>